<comment type="caution">
    <text evidence="2">The sequence shown here is derived from an EMBL/GenBank/DDBJ whole genome shotgun (WGS) entry which is preliminary data.</text>
</comment>
<proteinExistence type="predicted"/>
<dbReference type="EMBL" id="JACEIK010004990">
    <property type="protein sequence ID" value="MCD9646972.1"/>
    <property type="molecule type" value="Genomic_DNA"/>
</dbReference>
<evidence type="ECO:0000313" key="3">
    <source>
        <dbReference type="Proteomes" id="UP000823775"/>
    </source>
</evidence>
<keyword evidence="3" id="KW-1185">Reference proteome</keyword>
<name>A0ABS8VL45_DATST</name>
<dbReference type="Proteomes" id="UP000823775">
    <property type="component" value="Unassembled WGS sequence"/>
</dbReference>
<reference evidence="2 3" key="1">
    <citation type="journal article" date="2021" name="BMC Genomics">
        <title>Datura genome reveals duplications of psychoactive alkaloid biosynthetic genes and high mutation rate following tissue culture.</title>
        <authorList>
            <person name="Rajewski A."/>
            <person name="Carter-House D."/>
            <person name="Stajich J."/>
            <person name="Litt A."/>
        </authorList>
    </citation>
    <scope>NUCLEOTIDE SEQUENCE [LARGE SCALE GENOMIC DNA]</scope>
    <source>
        <strain evidence="2">AR-01</strain>
    </source>
</reference>
<gene>
    <name evidence="2" type="ORF">HAX54_037249</name>
</gene>
<evidence type="ECO:0000313" key="2">
    <source>
        <dbReference type="EMBL" id="MCD9646972.1"/>
    </source>
</evidence>
<feature type="region of interest" description="Disordered" evidence="1">
    <location>
        <begin position="1"/>
        <end position="79"/>
    </location>
</feature>
<sequence length="106" mass="11559">MVSQPTSGKKTRLPKQFPTKKITSSSRRRPGDLIDDDVPAKSANPAKSKTTTVPTSQTFEGPGTSSASKSLTREERQAMLKQQKVLRAADERMSLSLQKLFGPSDP</sequence>
<evidence type="ECO:0000256" key="1">
    <source>
        <dbReference type="SAM" id="MobiDB-lite"/>
    </source>
</evidence>
<protein>
    <submittedName>
        <fullName evidence="2">Uncharacterized protein</fullName>
    </submittedName>
</protein>
<feature type="compositionally biased region" description="Polar residues" evidence="1">
    <location>
        <begin position="45"/>
        <end position="70"/>
    </location>
</feature>
<accession>A0ABS8VL45</accession>
<organism evidence="2 3">
    <name type="scientific">Datura stramonium</name>
    <name type="common">Jimsonweed</name>
    <name type="synonym">Common thornapple</name>
    <dbReference type="NCBI Taxonomy" id="4076"/>
    <lineage>
        <taxon>Eukaryota</taxon>
        <taxon>Viridiplantae</taxon>
        <taxon>Streptophyta</taxon>
        <taxon>Embryophyta</taxon>
        <taxon>Tracheophyta</taxon>
        <taxon>Spermatophyta</taxon>
        <taxon>Magnoliopsida</taxon>
        <taxon>eudicotyledons</taxon>
        <taxon>Gunneridae</taxon>
        <taxon>Pentapetalae</taxon>
        <taxon>asterids</taxon>
        <taxon>lamiids</taxon>
        <taxon>Solanales</taxon>
        <taxon>Solanaceae</taxon>
        <taxon>Solanoideae</taxon>
        <taxon>Datureae</taxon>
        <taxon>Datura</taxon>
    </lineage>
</organism>